<keyword evidence="1" id="KW-1133">Transmembrane helix</keyword>
<name>A0A6J5S0E1_9CAUD</name>
<proteinExistence type="predicted"/>
<gene>
    <name evidence="2" type="ORF">UFOVP1309_52</name>
</gene>
<sequence length="141" mass="15081">MDPVSILLGVGSKVIDKLWPDETQRDLAKLELLKMQQSGELSQLTADTALATAQINVNAEDAKSGSVFVSGARPFILWGCGFAMIYAAMLEPMMRFLAVVVFGYLGSFPVLDTTLTTQVLLGLLGLAGMRSVDKIKGVASK</sequence>
<feature type="transmembrane region" description="Helical" evidence="1">
    <location>
        <begin position="96"/>
        <end position="126"/>
    </location>
</feature>
<organism evidence="2">
    <name type="scientific">uncultured Caudovirales phage</name>
    <dbReference type="NCBI Taxonomy" id="2100421"/>
    <lineage>
        <taxon>Viruses</taxon>
        <taxon>Duplodnaviria</taxon>
        <taxon>Heunggongvirae</taxon>
        <taxon>Uroviricota</taxon>
        <taxon>Caudoviricetes</taxon>
        <taxon>Peduoviridae</taxon>
        <taxon>Maltschvirus</taxon>
        <taxon>Maltschvirus maltsch</taxon>
    </lineage>
</organism>
<keyword evidence="1" id="KW-0812">Transmembrane</keyword>
<protein>
    <submittedName>
        <fullName evidence="2">Holin of 3TMs, for gene-transfer release</fullName>
    </submittedName>
</protein>
<dbReference type="EMBL" id="LR797271">
    <property type="protein sequence ID" value="CAB4198104.1"/>
    <property type="molecule type" value="Genomic_DNA"/>
</dbReference>
<dbReference type="InterPro" id="IPR021497">
    <property type="entry name" value="GTA_holin_3TM"/>
</dbReference>
<evidence type="ECO:0000256" key="1">
    <source>
        <dbReference type="SAM" id="Phobius"/>
    </source>
</evidence>
<reference evidence="2" key="1">
    <citation type="submission" date="2020-05" db="EMBL/GenBank/DDBJ databases">
        <authorList>
            <person name="Chiriac C."/>
            <person name="Salcher M."/>
            <person name="Ghai R."/>
            <person name="Kavagutti S V."/>
        </authorList>
    </citation>
    <scope>NUCLEOTIDE SEQUENCE</scope>
</reference>
<dbReference type="Pfam" id="PF11351">
    <property type="entry name" value="GTA_holin_3TM"/>
    <property type="match status" value="1"/>
</dbReference>
<keyword evidence="1" id="KW-0472">Membrane</keyword>
<accession>A0A6J5S0E1</accession>
<feature type="transmembrane region" description="Helical" evidence="1">
    <location>
        <begin position="72"/>
        <end position="90"/>
    </location>
</feature>
<evidence type="ECO:0000313" key="2">
    <source>
        <dbReference type="EMBL" id="CAB4198104.1"/>
    </source>
</evidence>